<evidence type="ECO:0000313" key="5">
    <source>
        <dbReference type="EMBL" id="UTU55268.1"/>
    </source>
</evidence>
<dbReference type="SUPFAM" id="SSF50341">
    <property type="entry name" value="CheW-like"/>
    <property type="match status" value="1"/>
</dbReference>
<dbReference type="GO" id="GO:0007165">
    <property type="term" value="P:signal transduction"/>
    <property type="evidence" value="ECO:0007669"/>
    <property type="project" value="InterPro"/>
</dbReference>
<comment type="subcellular location">
    <subcellularLocation>
        <location evidence="1">Cytoplasm</location>
    </subcellularLocation>
</comment>
<evidence type="ECO:0000256" key="1">
    <source>
        <dbReference type="ARBA" id="ARBA00004496"/>
    </source>
</evidence>
<dbReference type="PANTHER" id="PTHR22617:SF45">
    <property type="entry name" value="CHEMOTAXIS PROTEIN CHEW"/>
    <property type="match status" value="1"/>
</dbReference>
<sequence length="234" mass="25945">MAASTGIAQPLEQIEIDDCWRQIGVRGDKSCPLLEQHLHCRNCPTYKKIARHLLDRAAPSVYRDEWPGNAGRAGIDPANGEALQTAVLFRLGEEWLALPVGIFHEVAESRRVHSLPHRRNRALLGIANVRGELLVCLSLAELLGIDERKEGEQSTRTKVFRRLVVVGERDKRVAFTVDEIHGLHRYRARDTLAVPDTIGKALSAATVAVLPWQGRAVGCLDPGQLLTMLDRSMA</sequence>
<reference evidence="5 6" key="1">
    <citation type="journal article" date="2022" name="Microbiol. Resour. Announc.">
        <title>Complete Genome Sequence of Mesorhizobium ciceri Strain R30, a Rhizobium Used as a Commercial Inoculant for Chickpea in Argentina.</title>
        <authorList>
            <person name="Foresto E."/>
            <person name="Revale S."/>
            <person name="Primo E."/>
            <person name="Nievas F."/>
            <person name="Carezzano E."/>
            <person name="Puente M."/>
            <person name="Alzari P."/>
            <person name="Mart M."/>
            <person name="Ben-Assaya M."/>
            <person name="Mornico D."/>
            <person name="Santoro M."/>
            <person name="Mart F."/>
            <person name="Giordano W."/>
            <person name="Bogino P."/>
        </authorList>
    </citation>
    <scope>NUCLEOTIDE SEQUENCE [LARGE SCALE GENOMIC DNA]</scope>
    <source>
        <strain evidence="5 6">R30</strain>
    </source>
</reference>
<dbReference type="InterPro" id="IPR039315">
    <property type="entry name" value="CheW"/>
</dbReference>
<dbReference type="Proteomes" id="UP001060070">
    <property type="component" value="Plasmid unnamed"/>
</dbReference>
<dbReference type="GO" id="GO:0006935">
    <property type="term" value="P:chemotaxis"/>
    <property type="evidence" value="ECO:0007669"/>
    <property type="project" value="InterPro"/>
</dbReference>
<protein>
    <recommendedName>
        <fullName evidence="2">Chemotaxis protein CheW</fullName>
    </recommendedName>
</protein>
<evidence type="ECO:0000313" key="6">
    <source>
        <dbReference type="Proteomes" id="UP001060070"/>
    </source>
</evidence>
<dbReference type="InterPro" id="IPR002545">
    <property type="entry name" value="CheW-lke_dom"/>
</dbReference>
<keyword evidence="6" id="KW-1185">Reference proteome</keyword>
<gene>
    <name evidence="5" type="ORF">LRP29_31635</name>
</gene>
<dbReference type="PROSITE" id="PS50851">
    <property type="entry name" value="CHEW"/>
    <property type="match status" value="1"/>
</dbReference>
<dbReference type="EMBL" id="CP088148">
    <property type="protein sequence ID" value="UTU55268.1"/>
    <property type="molecule type" value="Genomic_DNA"/>
</dbReference>
<dbReference type="GO" id="GO:0005829">
    <property type="term" value="C:cytosol"/>
    <property type="evidence" value="ECO:0007669"/>
    <property type="project" value="TreeGrafter"/>
</dbReference>
<geneLocation type="plasmid" evidence="5 6">
    <name>unnamed</name>
</geneLocation>
<dbReference type="Gene3D" id="2.30.30.40">
    <property type="entry name" value="SH3 Domains"/>
    <property type="match status" value="1"/>
</dbReference>
<name>A0AB38TKS4_9HYPH</name>
<evidence type="ECO:0000256" key="3">
    <source>
        <dbReference type="ARBA" id="ARBA00022490"/>
    </source>
</evidence>
<evidence type="ECO:0000256" key="2">
    <source>
        <dbReference type="ARBA" id="ARBA00021483"/>
    </source>
</evidence>
<dbReference type="Gene3D" id="2.40.50.180">
    <property type="entry name" value="CheA-289, Domain 4"/>
    <property type="match status" value="1"/>
</dbReference>
<dbReference type="AlphaFoldDB" id="A0AB38TKS4"/>
<dbReference type="RefSeq" id="WP_024505314.1">
    <property type="nucleotide sequence ID" value="NZ_CP088148.1"/>
</dbReference>
<dbReference type="SMART" id="SM00260">
    <property type="entry name" value="CheW"/>
    <property type="match status" value="1"/>
</dbReference>
<evidence type="ECO:0000259" key="4">
    <source>
        <dbReference type="PROSITE" id="PS50851"/>
    </source>
</evidence>
<keyword evidence="3" id="KW-0963">Cytoplasm</keyword>
<dbReference type="PANTHER" id="PTHR22617">
    <property type="entry name" value="CHEMOTAXIS SENSOR HISTIDINE KINASE-RELATED"/>
    <property type="match status" value="1"/>
</dbReference>
<organism evidence="5 6">
    <name type="scientific">Mesorhizobium ciceri</name>
    <dbReference type="NCBI Taxonomy" id="39645"/>
    <lineage>
        <taxon>Bacteria</taxon>
        <taxon>Pseudomonadati</taxon>
        <taxon>Pseudomonadota</taxon>
        <taxon>Alphaproteobacteria</taxon>
        <taxon>Hyphomicrobiales</taxon>
        <taxon>Phyllobacteriaceae</taxon>
        <taxon>Mesorhizobium</taxon>
    </lineage>
</organism>
<dbReference type="Pfam" id="PF01584">
    <property type="entry name" value="CheW"/>
    <property type="match status" value="1"/>
</dbReference>
<feature type="domain" description="CheW-like" evidence="4">
    <location>
        <begin position="83"/>
        <end position="231"/>
    </location>
</feature>
<dbReference type="InterPro" id="IPR036061">
    <property type="entry name" value="CheW-like_dom_sf"/>
</dbReference>
<proteinExistence type="predicted"/>
<keyword evidence="5" id="KW-0614">Plasmid</keyword>
<accession>A0AB38TKS4</accession>